<dbReference type="GeneID" id="9943229"/>
<dbReference type="UniPathway" id="UPA00579">
    <property type="reaction ID" value="UER00640"/>
</dbReference>
<evidence type="ECO:0000259" key="10">
    <source>
        <dbReference type="Pfam" id="PF00485"/>
    </source>
</evidence>
<dbReference type="EC" id="2.7.1.48" evidence="9"/>
<accession>A0A1I7V6U7</accession>
<feature type="domain" description="Phosphoribulokinase/uridine kinase" evidence="10">
    <location>
        <begin position="19"/>
        <end position="210"/>
    </location>
</feature>
<reference evidence="13" key="2">
    <citation type="submission" date="2016-11" db="UniProtKB">
        <authorList>
            <consortium name="WormBaseParasite"/>
        </authorList>
    </citation>
    <scope>IDENTIFICATION</scope>
</reference>
<comment type="pathway">
    <text evidence="2 9">Pyrimidine metabolism; CTP biosynthesis via salvage pathway; CTP from cytidine: step 1/3.</text>
</comment>
<evidence type="ECO:0000256" key="6">
    <source>
        <dbReference type="ARBA" id="ARBA00022777"/>
    </source>
</evidence>
<dbReference type="EMBL" id="JH712071">
    <property type="protein sequence ID" value="EFO22666.1"/>
    <property type="molecule type" value="Genomic_DNA"/>
</dbReference>
<dbReference type="Gene3D" id="3.40.50.300">
    <property type="entry name" value="P-loop containing nucleotide triphosphate hydrolases"/>
    <property type="match status" value="1"/>
</dbReference>
<dbReference type="GO" id="GO:0044211">
    <property type="term" value="P:CTP salvage"/>
    <property type="evidence" value="ECO:0007669"/>
    <property type="project" value="UniProtKB-UniPathway"/>
</dbReference>
<comment type="pathway">
    <text evidence="1 9">Pyrimidine metabolism; UMP biosynthesis via salvage pathway; UMP from uridine: step 1/1.</text>
</comment>
<dbReference type="InterPro" id="IPR006083">
    <property type="entry name" value="PRK/URK"/>
</dbReference>
<dbReference type="NCBIfam" id="NF004018">
    <property type="entry name" value="PRK05480.1"/>
    <property type="match status" value="1"/>
</dbReference>
<dbReference type="Proteomes" id="UP000095285">
    <property type="component" value="Unassembled WGS sequence"/>
</dbReference>
<dbReference type="GO" id="GO:0044206">
    <property type="term" value="P:UMP salvage"/>
    <property type="evidence" value="ECO:0007669"/>
    <property type="project" value="UniProtKB-UniPathway"/>
</dbReference>
<dbReference type="KEGG" id="loa:LOAG_05817"/>
<dbReference type="SUPFAM" id="SSF52540">
    <property type="entry name" value="P-loop containing nucleoside triphosphate hydrolases"/>
    <property type="match status" value="1"/>
</dbReference>
<keyword evidence="12" id="KW-1185">Reference proteome</keyword>
<comment type="catalytic activity">
    <reaction evidence="7 9">
        <text>cytidine + ATP = CMP + ADP + H(+)</text>
        <dbReference type="Rhea" id="RHEA:24674"/>
        <dbReference type="ChEBI" id="CHEBI:15378"/>
        <dbReference type="ChEBI" id="CHEBI:17562"/>
        <dbReference type="ChEBI" id="CHEBI:30616"/>
        <dbReference type="ChEBI" id="CHEBI:60377"/>
        <dbReference type="ChEBI" id="CHEBI:456216"/>
        <dbReference type="EC" id="2.7.1.48"/>
    </reaction>
</comment>
<dbReference type="RefSeq" id="XP_003141402.1">
    <property type="nucleotide sequence ID" value="XM_003141354.2"/>
</dbReference>
<accession>A0A1S0TZ32</accession>
<evidence type="ECO:0000313" key="13">
    <source>
        <dbReference type="WBParaSite" id="EN70_1052"/>
    </source>
</evidence>
<dbReference type="GO" id="GO:0004849">
    <property type="term" value="F:uridine kinase activity"/>
    <property type="evidence" value="ECO:0007669"/>
    <property type="project" value="UniProtKB-EC"/>
</dbReference>
<dbReference type="Pfam" id="PF00485">
    <property type="entry name" value="PRK"/>
    <property type="match status" value="1"/>
</dbReference>
<evidence type="ECO:0000256" key="5">
    <source>
        <dbReference type="ARBA" id="ARBA00022741"/>
    </source>
</evidence>
<evidence type="ECO:0000313" key="12">
    <source>
        <dbReference type="Proteomes" id="UP000095285"/>
    </source>
</evidence>
<organism evidence="12 13">
    <name type="scientific">Loa loa</name>
    <name type="common">Eye worm</name>
    <name type="synonym">Filaria loa</name>
    <dbReference type="NCBI Taxonomy" id="7209"/>
    <lineage>
        <taxon>Eukaryota</taxon>
        <taxon>Metazoa</taxon>
        <taxon>Ecdysozoa</taxon>
        <taxon>Nematoda</taxon>
        <taxon>Chromadorea</taxon>
        <taxon>Rhabditida</taxon>
        <taxon>Spirurina</taxon>
        <taxon>Spiruromorpha</taxon>
        <taxon>Filarioidea</taxon>
        <taxon>Onchocercidae</taxon>
        <taxon>Loa</taxon>
    </lineage>
</organism>
<keyword evidence="5 9" id="KW-0547">Nucleotide-binding</keyword>
<dbReference type="WBParaSite" id="EN70_1052">
    <property type="protein sequence ID" value="EN70_1052"/>
    <property type="gene ID" value="EN70_1052"/>
</dbReference>
<dbReference type="NCBIfam" id="TIGR00235">
    <property type="entry name" value="udk"/>
    <property type="match status" value="1"/>
</dbReference>
<dbReference type="eggNOG" id="KOG4203">
    <property type="taxonomic scope" value="Eukaryota"/>
</dbReference>
<dbReference type="UniPathway" id="UPA00574">
    <property type="reaction ID" value="UER00637"/>
</dbReference>
<keyword evidence="9" id="KW-0067">ATP-binding</keyword>
<reference evidence="11 12" key="1">
    <citation type="submission" date="2012-04" db="EMBL/GenBank/DDBJ databases">
        <title>The Genome Sequence of Loa loa.</title>
        <authorList>
            <consortium name="The Broad Institute Genome Sequencing Platform"/>
            <consortium name="Broad Institute Genome Sequencing Center for Infectious Disease"/>
            <person name="Nutman T.B."/>
            <person name="Fink D.L."/>
            <person name="Russ C."/>
            <person name="Young S."/>
            <person name="Zeng Q."/>
            <person name="Gargeya S."/>
            <person name="Alvarado L."/>
            <person name="Berlin A."/>
            <person name="Chapman S.B."/>
            <person name="Chen Z."/>
            <person name="Freedman E."/>
            <person name="Gellesch M."/>
            <person name="Goldberg J."/>
            <person name="Griggs A."/>
            <person name="Gujja S."/>
            <person name="Heilman E.R."/>
            <person name="Heiman D."/>
            <person name="Howarth C."/>
            <person name="Mehta T."/>
            <person name="Neiman D."/>
            <person name="Pearson M."/>
            <person name="Roberts A."/>
            <person name="Saif S."/>
            <person name="Shea T."/>
            <person name="Shenoy N."/>
            <person name="Sisk P."/>
            <person name="Stolte C."/>
            <person name="Sykes S."/>
            <person name="White J."/>
            <person name="Yandava C."/>
            <person name="Haas B."/>
            <person name="Henn M.R."/>
            <person name="Nusbaum C."/>
            <person name="Birren B."/>
        </authorList>
    </citation>
    <scope>NUCLEOTIDE SEQUENCE [LARGE SCALE GENOMIC DNA]</scope>
</reference>
<dbReference type="CTD" id="9943229"/>
<dbReference type="FunFam" id="3.40.50.300:FF:000339">
    <property type="entry name" value="Uridine kinase"/>
    <property type="match status" value="1"/>
</dbReference>
<evidence type="ECO:0000256" key="9">
    <source>
        <dbReference type="RuleBase" id="RU003825"/>
    </source>
</evidence>
<dbReference type="InParanoid" id="A0A1I7V6U7"/>
<dbReference type="AlphaFoldDB" id="A0A1I7V6U7"/>
<evidence type="ECO:0000256" key="7">
    <source>
        <dbReference type="ARBA" id="ARBA00047436"/>
    </source>
</evidence>
<protein>
    <recommendedName>
        <fullName evidence="9">Uridine kinase</fullName>
        <ecNumber evidence="9">2.7.1.48</ecNumber>
    </recommendedName>
</protein>
<comment type="similarity">
    <text evidence="3 9">Belongs to the uridine kinase family.</text>
</comment>
<keyword evidence="4 9" id="KW-0808">Transferase</keyword>
<dbReference type="CDD" id="cd02023">
    <property type="entry name" value="UMPK"/>
    <property type="match status" value="1"/>
</dbReference>
<comment type="catalytic activity">
    <reaction evidence="8 9">
        <text>uridine + ATP = UMP + ADP + H(+)</text>
        <dbReference type="Rhea" id="RHEA:16825"/>
        <dbReference type="ChEBI" id="CHEBI:15378"/>
        <dbReference type="ChEBI" id="CHEBI:16704"/>
        <dbReference type="ChEBI" id="CHEBI:30616"/>
        <dbReference type="ChEBI" id="CHEBI:57865"/>
        <dbReference type="ChEBI" id="CHEBI:456216"/>
        <dbReference type="EC" id="2.7.1.48"/>
    </reaction>
</comment>
<dbReference type="STRING" id="7209.A0A1I7V6U7"/>
<dbReference type="InterPro" id="IPR027417">
    <property type="entry name" value="P-loop_NTPase"/>
</dbReference>
<dbReference type="FunCoup" id="A0A1I7V6U7">
    <property type="interactions" value="1239"/>
</dbReference>
<evidence type="ECO:0000313" key="11">
    <source>
        <dbReference type="EMBL" id="EFO22666.1"/>
    </source>
</evidence>
<dbReference type="PANTHER" id="PTHR10285">
    <property type="entry name" value="URIDINE KINASE"/>
    <property type="match status" value="1"/>
</dbReference>
<evidence type="ECO:0000256" key="1">
    <source>
        <dbReference type="ARBA" id="ARBA00004690"/>
    </source>
</evidence>
<dbReference type="PRINTS" id="PR00988">
    <property type="entry name" value="URIDINKINASE"/>
</dbReference>
<proteinExistence type="inferred from homology"/>
<keyword evidence="6 9" id="KW-0418">Kinase</keyword>
<sequence>MSTGHGFDHLTTIAKVPFIIGVAGGTASGKSSVCSRIMEKLGKANERRVVTISQDSFYRNLTDEETRKANRGEFNFDHPDAIEYTLMISILHKMKKGESVVVPKYDFCTNSRSKDSDVIESADVIIVEGILILYDQELRNLFDMKLFVDADSDDRLARRIQRDIQERGRSVSQVLHQYLNLVKPAFEEFCLPTKKYADVIIPRGADNNVAIDLILHHIHEILRSPSSLDESSSYETCCIVHRVASFSRLH</sequence>
<name>A0A1I7V6U7_LOALO</name>
<evidence type="ECO:0000256" key="4">
    <source>
        <dbReference type="ARBA" id="ARBA00022679"/>
    </source>
</evidence>
<dbReference type="OMA" id="TVKPMHE"/>
<evidence type="ECO:0000256" key="2">
    <source>
        <dbReference type="ARBA" id="ARBA00004784"/>
    </source>
</evidence>
<gene>
    <name evidence="11 13" type="ORF">LOAG_05817</name>
</gene>
<evidence type="ECO:0000256" key="3">
    <source>
        <dbReference type="ARBA" id="ARBA00005408"/>
    </source>
</evidence>
<dbReference type="InterPro" id="IPR000764">
    <property type="entry name" value="Uridine_kinase-like"/>
</dbReference>
<dbReference type="OrthoDB" id="10257085at2759"/>
<dbReference type="GO" id="GO:0005524">
    <property type="term" value="F:ATP binding"/>
    <property type="evidence" value="ECO:0007669"/>
    <property type="project" value="UniProtKB-KW"/>
</dbReference>
<evidence type="ECO:0000256" key="8">
    <source>
        <dbReference type="ARBA" id="ARBA00048909"/>
    </source>
</evidence>